<evidence type="ECO:0000313" key="11">
    <source>
        <dbReference type="EMBL" id="GAN53644.1"/>
    </source>
</evidence>
<dbReference type="PANTHER" id="PTHR13370">
    <property type="entry name" value="RNA METHYLASE-RELATED"/>
    <property type="match status" value="1"/>
</dbReference>
<dbReference type="GO" id="GO:0006260">
    <property type="term" value="P:DNA replication"/>
    <property type="evidence" value="ECO:0007669"/>
    <property type="project" value="UniProtKB-KW"/>
</dbReference>
<dbReference type="EMBL" id="BALE01000010">
    <property type="protein sequence ID" value="GAN53644.1"/>
    <property type="molecule type" value="Genomic_DNA"/>
</dbReference>
<evidence type="ECO:0000256" key="4">
    <source>
        <dbReference type="ARBA" id="ARBA00022691"/>
    </source>
</evidence>
<dbReference type="OrthoDB" id="9800801at2"/>
<dbReference type="Pfam" id="PF01555">
    <property type="entry name" value="N6_N4_Mtase"/>
    <property type="match status" value="1"/>
</dbReference>
<evidence type="ECO:0000256" key="6">
    <source>
        <dbReference type="ARBA" id="ARBA00023125"/>
    </source>
</evidence>
<evidence type="ECO:0000256" key="7">
    <source>
        <dbReference type="ARBA" id="ARBA00047942"/>
    </source>
</evidence>
<dbReference type="InterPro" id="IPR002052">
    <property type="entry name" value="DNA_methylase_N6_adenine_CS"/>
</dbReference>
<dbReference type="PRINTS" id="PR00508">
    <property type="entry name" value="S21N4MTFRASE"/>
</dbReference>
<dbReference type="Pfam" id="PF18755">
    <property type="entry name" value="RAMA"/>
    <property type="match status" value="1"/>
</dbReference>
<keyword evidence="12" id="KW-1185">Reference proteome</keyword>
<evidence type="ECO:0000259" key="9">
    <source>
        <dbReference type="Pfam" id="PF01555"/>
    </source>
</evidence>
<dbReference type="PANTHER" id="PTHR13370:SF3">
    <property type="entry name" value="TRNA (GUANINE(10)-N2)-METHYLTRANSFERASE HOMOLOG"/>
    <property type="match status" value="1"/>
</dbReference>
<dbReference type="GO" id="GO:0003677">
    <property type="term" value="F:DNA binding"/>
    <property type="evidence" value="ECO:0007669"/>
    <property type="project" value="UniProtKB-KW"/>
</dbReference>
<feature type="domain" description="DNA methylase N-4/N-6" evidence="9">
    <location>
        <begin position="27"/>
        <end position="247"/>
    </location>
</feature>
<proteinExistence type="inferred from homology"/>
<organism evidence="11 12">
    <name type="scientific">Tanticharoenia sakaeratensis NBRC 103193</name>
    <dbReference type="NCBI Taxonomy" id="1231623"/>
    <lineage>
        <taxon>Bacteria</taxon>
        <taxon>Pseudomonadati</taxon>
        <taxon>Pseudomonadota</taxon>
        <taxon>Alphaproteobacteria</taxon>
        <taxon>Acetobacterales</taxon>
        <taxon>Acetobacteraceae</taxon>
        <taxon>Tanticharoenia</taxon>
    </lineage>
</organism>
<dbReference type="InterPro" id="IPR040843">
    <property type="entry name" value="RAMA"/>
</dbReference>
<sequence>MSFELPLDQIFRGDCIEMMQMLPSGSVDCVFADPPYNLQLRGELRRPDESVVDGVDDAWDKFADFATYDTFTRAWLGEARRLMHKDATIWVIGSYHNVFRLGAIMQDLGFWILNDIVWRKSNPMPNFRGRRFTNAHETLIWAARGPESKYRFNYQAMKALNDDLQMRSDWYLPLCTGNERLRNTHGLKLHPTQKPESLLHRVLIASTHVEDIVLDPFCGTGTTTAMAKRLGRRYIGIERHPDYVEAALGRTQREVRLPPDQLAITPARREAPRVPFGSFVERGELPAGTTLWDRSRRVKAVVTPDGSLVSGQQRGSIHKMGALLTGAASCNGWTFWHMERDGALVPIDVLRTTETALRSAG</sequence>
<dbReference type="InterPro" id="IPR002941">
    <property type="entry name" value="DNA_methylase_N4/N6"/>
</dbReference>
<dbReference type="GO" id="GO:0005737">
    <property type="term" value="C:cytoplasm"/>
    <property type="evidence" value="ECO:0007669"/>
    <property type="project" value="TreeGrafter"/>
</dbReference>
<evidence type="ECO:0000256" key="2">
    <source>
        <dbReference type="ARBA" id="ARBA00022603"/>
    </source>
</evidence>
<gene>
    <name evidence="11" type="ORF">Tasa_010_191</name>
</gene>
<evidence type="ECO:0000256" key="3">
    <source>
        <dbReference type="ARBA" id="ARBA00022679"/>
    </source>
</evidence>
<reference evidence="11 12" key="1">
    <citation type="submission" date="2012-10" db="EMBL/GenBank/DDBJ databases">
        <title>Genome sequencing of Tanticharoenia sakaeratensis NBRC 103193.</title>
        <authorList>
            <person name="Azuma Y."/>
            <person name="Hadano H."/>
            <person name="Hirakawa H."/>
            <person name="Matsushita K."/>
        </authorList>
    </citation>
    <scope>NUCLEOTIDE SEQUENCE [LARGE SCALE GENOMIC DNA]</scope>
    <source>
        <strain evidence="11 12">NBRC 103193</strain>
    </source>
</reference>
<dbReference type="InterPro" id="IPR029063">
    <property type="entry name" value="SAM-dependent_MTases_sf"/>
</dbReference>
<evidence type="ECO:0000256" key="1">
    <source>
        <dbReference type="ARBA" id="ARBA00006594"/>
    </source>
</evidence>
<keyword evidence="5" id="KW-0235">DNA replication</keyword>
<keyword evidence="2 11" id="KW-0489">Methyltransferase</keyword>
<dbReference type="Gene3D" id="3.40.50.150">
    <property type="entry name" value="Vaccinia Virus protein VP39"/>
    <property type="match status" value="1"/>
</dbReference>
<dbReference type="SUPFAM" id="SSF53335">
    <property type="entry name" value="S-adenosyl-L-methionine-dependent methyltransferases"/>
    <property type="match status" value="1"/>
</dbReference>
<feature type="domain" description="RAMA" evidence="10">
    <location>
        <begin position="265"/>
        <end position="352"/>
    </location>
</feature>
<dbReference type="RefSeq" id="WP_048847771.1">
    <property type="nucleotide sequence ID" value="NZ_BALE01000010.1"/>
</dbReference>
<comment type="similarity">
    <text evidence="1 8">Belongs to the N(4)/N(6)-methyltransferase family.</text>
</comment>
<dbReference type="AlphaFoldDB" id="A0A0D6MJ06"/>
<name>A0A0D6MJ06_9PROT</name>
<evidence type="ECO:0000256" key="5">
    <source>
        <dbReference type="ARBA" id="ARBA00022705"/>
    </source>
</evidence>
<dbReference type="GO" id="GO:0009007">
    <property type="term" value="F:site-specific DNA-methyltransferase (adenine-specific) activity"/>
    <property type="evidence" value="ECO:0007669"/>
    <property type="project" value="UniProtKB-EC"/>
</dbReference>
<dbReference type="GO" id="GO:0008170">
    <property type="term" value="F:N-methyltransferase activity"/>
    <property type="evidence" value="ECO:0007669"/>
    <property type="project" value="InterPro"/>
</dbReference>
<dbReference type="STRING" id="1231623.Tasa_010_191"/>
<protein>
    <recommendedName>
        <fullName evidence="8">Methyltransferase</fullName>
        <ecNumber evidence="8">2.1.1.-</ecNumber>
    </recommendedName>
</protein>
<comment type="caution">
    <text evidence="11">The sequence shown here is derived from an EMBL/GenBank/DDBJ whole genome shotgun (WGS) entry which is preliminary data.</text>
</comment>
<dbReference type="CDD" id="cd02440">
    <property type="entry name" value="AdoMet_MTases"/>
    <property type="match status" value="1"/>
</dbReference>
<evidence type="ECO:0000256" key="8">
    <source>
        <dbReference type="RuleBase" id="RU362026"/>
    </source>
</evidence>
<keyword evidence="4" id="KW-0949">S-adenosyl-L-methionine</keyword>
<dbReference type="EC" id="2.1.1.-" evidence="8"/>
<keyword evidence="3 11" id="KW-0808">Transferase</keyword>
<evidence type="ECO:0000313" key="12">
    <source>
        <dbReference type="Proteomes" id="UP000032679"/>
    </source>
</evidence>
<accession>A0A0D6MJ06</accession>
<evidence type="ECO:0000259" key="10">
    <source>
        <dbReference type="Pfam" id="PF18755"/>
    </source>
</evidence>
<dbReference type="PROSITE" id="PS00092">
    <property type="entry name" value="N6_MTASE"/>
    <property type="match status" value="1"/>
</dbReference>
<dbReference type="Proteomes" id="UP000032679">
    <property type="component" value="Unassembled WGS sequence"/>
</dbReference>
<dbReference type="GO" id="GO:0032259">
    <property type="term" value="P:methylation"/>
    <property type="evidence" value="ECO:0007669"/>
    <property type="project" value="UniProtKB-KW"/>
</dbReference>
<keyword evidence="6" id="KW-0238">DNA-binding</keyword>
<dbReference type="InterPro" id="IPR001091">
    <property type="entry name" value="RM_Methyltransferase"/>
</dbReference>
<comment type="catalytic activity">
    <reaction evidence="7">
        <text>a 2'-deoxyadenosine in DNA + S-adenosyl-L-methionine = an N(6)-methyl-2'-deoxyadenosine in DNA + S-adenosyl-L-homocysteine + H(+)</text>
        <dbReference type="Rhea" id="RHEA:15197"/>
        <dbReference type="Rhea" id="RHEA-COMP:12418"/>
        <dbReference type="Rhea" id="RHEA-COMP:12419"/>
        <dbReference type="ChEBI" id="CHEBI:15378"/>
        <dbReference type="ChEBI" id="CHEBI:57856"/>
        <dbReference type="ChEBI" id="CHEBI:59789"/>
        <dbReference type="ChEBI" id="CHEBI:90615"/>
        <dbReference type="ChEBI" id="CHEBI:90616"/>
        <dbReference type="EC" id="2.1.1.72"/>
    </reaction>
</comment>